<accession>A0A2T2N3J1</accession>
<dbReference type="Proteomes" id="UP000240883">
    <property type="component" value="Unassembled WGS sequence"/>
</dbReference>
<reference evidence="1 2" key="1">
    <citation type="journal article" date="2018" name="Front. Microbiol.">
        <title>Genome-Wide Analysis of Corynespora cassiicola Leaf Fall Disease Putative Effectors.</title>
        <authorList>
            <person name="Lopez D."/>
            <person name="Ribeiro S."/>
            <person name="Label P."/>
            <person name="Fumanal B."/>
            <person name="Venisse J.S."/>
            <person name="Kohler A."/>
            <person name="de Oliveira R.R."/>
            <person name="Labutti K."/>
            <person name="Lipzen A."/>
            <person name="Lail K."/>
            <person name="Bauer D."/>
            <person name="Ohm R.A."/>
            <person name="Barry K.W."/>
            <person name="Spatafora J."/>
            <person name="Grigoriev I.V."/>
            <person name="Martin F.M."/>
            <person name="Pujade-Renaud V."/>
        </authorList>
    </citation>
    <scope>NUCLEOTIDE SEQUENCE [LARGE SCALE GENOMIC DNA]</scope>
    <source>
        <strain evidence="1 2">Philippines</strain>
    </source>
</reference>
<dbReference type="EMBL" id="KZ678151">
    <property type="protein sequence ID" value="PSN59990.1"/>
    <property type="molecule type" value="Genomic_DNA"/>
</dbReference>
<gene>
    <name evidence="1" type="ORF">BS50DRAFT_216602</name>
</gene>
<dbReference type="AlphaFoldDB" id="A0A2T2N3J1"/>
<keyword evidence="2" id="KW-1185">Reference proteome</keyword>
<proteinExistence type="predicted"/>
<sequence>MVVCDSRVPAAPCYTCRGGAIWRFDGRGGRDEGRFVAAGPTAARRRTRRRTRLHLPTCVCAVALGQVSHPSAGRAVETLFRWVTRRGDGDVSGEVLWAAGPSRAMSEKGAGRGGVVLESRSWMGLCAAGGCGLDVLLFPSGTRHVMREVVYWTDAWMDG</sequence>
<organism evidence="1 2">
    <name type="scientific">Corynespora cassiicola Philippines</name>
    <dbReference type="NCBI Taxonomy" id="1448308"/>
    <lineage>
        <taxon>Eukaryota</taxon>
        <taxon>Fungi</taxon>
        <taxon>Dikarya</taxon>
        <taxon>Ascomycota</taxon>
        <taxon>Pezizomycotina</taxon>
        <taxon>Dothideomycetes</taxon>
        <taxon>Pleosporomycetidae</taxon>
        <taxon>Pleosporales</taxon>
        <taxon>Corynesporascaceae</taxon>
        <taxon>Corynespora</taxon>
    </lineage>
</organism>
<evidence type="ECO:0000313" key="2">
    <source>
        <dbReference type="Proteomes" id="UP000240883"/>
    </source>
</evidence>
<protein>
    <submittedName>
        <fullName evidence="1">Uncharacterized protein</fullName>
    </submittedName>
</protein>
<name>A0A2T2N3J1_CORCC</name>
<evidence type="ECO:0000313" key="1">
    <source>
        <dbReference type="EMBL" id="PSN59990.1"/>
    </source>
</evidence>